<evidence type="ECO:0000313" key="3">
    <source>
        <dbReference type="EMBL" id="TBW40077.1"/>
    </source>
</evidence>
<feature type="chain" id="PRO_5020192740" description="Invasion associated locus B family protein" evidence="2">
    <location>
        <begin position="24"/>
        <end position="196"/>
    </location>
</feature>
<comment type="caution">
    <text evidence="3">The sequence shown here is derived from an EMBL/GenBank/DDBJ whole genome shotgun (WGS) entry which is preliminary data.</text>
</comment>
<evidence type="ECO:0000256" key="1">
    <source>
        <dbReference type="SAM" id="MobiDB-lite"/>
    </source>
</evidence>
<reference evidence="3 4" key="1">
    <citation type="submission" date="2019-02" db="EMBL/GenBank/DDBJ databases">
        <title>Siculibacillus lacustris gen. nov., sp. nov., a new rosette-forming bacterium isolated from a freshwater crater lake (Lake St. Ana, Romania).</title>
        <authorList>
            <person name="Felfoldi T."/>
            <person name="Marton Z."/>
            <person name="Szabo A."/>
            <person name="Mentes A."/>
            <person name="Boka K."/>
            <person name="Marialigeti K."/>
            <person name="Mathe I."/>
            <person name="Koncz M."/>
            <person name="Schumann P."/>
            <person name="Toth E."/>
        </authorList>
    </citation>
    <scope>NUCLEOTIDE SEQUENCE [LARGE SCALE GENOMIC DNA]</scope>
    <source>
        <strain evidence="3 4">SA-279</strain>
    </source>
</reference>
<dbReference type="Pfam" id="PF06776">
    <property type="entry name" value="IalB"/>
    <property type="match status" value="1"/>
</dbReference>
<organism evidence="3 4">
    <name type="scientific">Siculibacillus lacustris</name>
    <dbReference type="NCBI Taxonomy" id="1549641"/>
    <lineage>
        <taxon>Bacteria</taxon>
        <taxon>Pseudomonadati</taxon>
        <taxon>Pseudomonadota</taxon>
        <taxon>Alphaproteobacteria</taxon>
        <taxon>Hyphomicrobiales</taxon>
        <taxon>Ancalomicrobiaceae</taxon>
        <taxon>Siculibacillus</taxon>
    </lineage>
</organism>
<protein>
    <recommendedName>
        <fullName evidence="5">Invasion associated locus B family protein</fullName>
    </recommendedName>
</protein>
<dbReference type="EMBL" id="SJFN01000005">
    <property type="protein sequence ID" value="TBW40077.1"/>
    <property type="molecule type" value="Genomic_DNA"/>
</dbReference>
<sequence>MRTAPLHVLLFAASAAFATTAWAQQPKPATQPTKPAAAAPAKPAAAAPAAGSPMLLLESKDWKAITAAGQKGKICFALTEPQKMEPPTLNHGKVYFFLTTRPAESVRNEPMLQVGYTLKEGSKVVLDVDGRKFQMFTRGDSAWLDNNVEPAGLIDALKKGKKLTATGTSGRGNPTNYAFSIAGLSGALDAVAKECK</sequence>
<gene>
    <name evidence="3" type="ORF">EYW49_05270</name>
</gene>
<evidence type="ECO:0008006" key="5">
    <source>
        <dbReference type="Google" id="ProtNLM"/>
    </source>
</evidence>
<dbReference type="OrthoDB" id="9806572at2"/>
<proteinExistence type="predicted"/>
<dbReference type="RefSeq" id="WP_131306931.1">
    <property type="nucleotide sequence ID" value="NZ_SJFN01000005.1"/>
</dbReference>
<evidence type="ECO:0000256" key="2">
    <source>
        <dbReference type="SAM" id="SignalP"/>
    </source>
</evidence>
<dbReference type="InterPro" id="IPR038696">
    <property type="entry name" value="IalB_sf"/>
</dbReference>
<dbReference type="AlphaFoldDB" id="A0A4Q9VXL4"/>
<evidence type="ECO:0000313" key="4">
    <source>
        <dbReference type="Proteomes" id="UP000292781"/>
    </source>
</evidence>
<keyword evidence="2" id="KW-0732">Signal</keyword>
<keyword evidence="4" id="KW-1185">Reference proteome</keyword>
<feature type="region of interest" description="Disordered" evidence="1">
    <location>
        <begin position="24"/>
        <end position="44"/>
    </location>
</feature>
<name>A0A4Q9VXL4_9HYPH</name>
<dbReference type="InterPro" id="IPR010642">
    <property type="entry name" value="Invasion_prot_B"/>
</dbReference>
<dbReference type="Gene3D" id="2.60.40.1880">
    <property type="entry name" value="Invasion associated locus B (IalB) protein"/>
    <property type="match status" value="1"/>
</dbReference>
<accession>A0A4Q9VXL4</accession>
<feature type="signal peptide" evidence="2">
    <location>
        <begin position="1"/>
        <end position="23"/>
    </location>
</feature>
<dbReference type="Proteomes" id="UP000292781">
    <property type="component" value="Unassembled WGS sequence"/>
</dbReference>